<reference evidence="18 19" key="1">
    <citation type="journal article" date="2012" name="Int. J. Syst. Evol. Microbiol.">
        <title>Shewanella dokdonensis sp. nov., isolated from seawater.</title>
        <authorList>
            <person name="Sung H.R."/>
            <person name="Yoon J.H."/>
            <person name="Ghim S.Y."/>
        </authorList>
    </citation>
    <scope>NUCLEOTIDE SEQUENCE [LARGE SCALE GENOMIC DNA]</scope>
    <source>
        <strain evidence="18 19">DSM 23626</strain>
    </source>
</reference>
<comment type="similarity">
    <text evidence="4">In the N-terminal section; belongs to the cytidine and deoxycytidylate deaminase family.</text>
</comment>
<organism evidence="18 19">
    <name type="scientific">Shewanella dokdonensis</name>
    <dbReference type="NCBI Taxonomy" id="712036"/>
    <lineage>
        <taxon>Bacteria</taxon>
        <taxon>Pseudomonadati</taxon>
        <taxon>Pseudomonadota</taxon>
        <taxon>Gammaproteobacteria</taxon>
        <taxon>Alteromonadales</taxon>
        <taxon>Shewanellaceae</taxon>
        <taxon>Shewanella</taxon>
    </lineage>
</organism>
<dbReference type="InterPro" id="IPR055173">
    <property type="entry name" value="NrdR-like_N"/>
</dbReference>
<dbReference type="Proteomes" id="UP000676428">
    <property type="component" value="Chromosome"/>
</dbReference>
<dbReference type="InterPro" id="IPR002125">
    <property type="entry name" value="CMP_dCMP_dom"/>
</dbReference>
<dbReference type="NCBIfam" id="TIGR00227">
    <property type="entry name" value="ribD_Cterm"/>
    <property type="match status" value="1"/>
</dbReference>
<dbReference type="Pfam" id="PF00383">
    <property type="entry name" value="dCMP_cyt_deam_1"/>
    <property type="match status" value="1"/>
</dbReference>
<keyword evidence="8 15" id="KW-0547">Nucleotide-binding</keyword>
<dbReference type="Gene3D" id="3.40.430.10">
    <property type="entry name" value="Dihydrofolate Reductase, subunit A"/>
    <property type="match status" value="1"/>
</dbReference>
<dbReference type="InterPro" id="IPR004794">
    <property type="entry name" value="Eubact_RibD"/>
</dbReference>
<evidence type="ECO:0000256" key="11">
    <source>
        <dbReference type="ARBA" id="ARBA00023015"/>
    </source>
</evidence>
<dbReference type="InterPro" id="IPR005144">
    <property type="entry name" value="ATP-cone_dom"/>
</dbReference>
<evidence type="ECO:0000256" key="14">
    <source>
        <dbReference type="ARBA" id="ARBA00023268"/>
    </source>
</evidence>
<comment type="similarity">
    <text evidence="15">Belongs to the NrdR family.</text>
</comment>
<evidence type="ECO:0000256" key="3">
    <source>
        <dbReference type="ARBA" id="ARBA00004910"/>
    </source>
</evidence>
<evidence type="ECO:0000256" key="2">
    <source>
        <dbReference type="ARBA" id="ARBA00004882"/>
    </source>
</evidence>
<proteinExistence type="inferred from homology"/>
<comment type="similarity">
    <text evidence="5">In the C-terminal section; belongs to the HTP reductase family.</text>
</comment>
<dbReference type="PANTHER" id="PTHR30455">
    <property type="entry name" value="TRANSCRIPTIONAL REPRESSOR NRDR"/>
    <property type="match status" value="1"/>
</dbReference>
<keyword evidence="9" id="KW-0863">Zinc-finger</keyword>
<comment type="pathway">
    <text evidence="3">Cofactor biosynthesis; riboflavin biosynthesis; 5-amino-6-(D-ribitylamino)uracil from GTP: step 3/4.</text>
</comment>
<dbReference type="PROSITE" id="PS51161">
    <property type="entry name" value="ATP_CONE"/>
    <property type="match status" value="1"/>
</dbReference>
<keyword evidence="13 15" id="KW-0804">Transcription</keyword>
<evidence type="ECO:0000256" key="13">
    <source>
        <dbReference type="ARBA" id="ARBA00023163"/>
    </source>
</evidence>
<evidence type="ECO:0000313" key="18">
    <source>
        <dbReference type="EMBL" id="QVK23801.1"/>
    </source>
</evidence>
<feature type="domain" description="CMP/dCMP-type deaminase" evidence="17">
    <location>
        <begin position="163"/>
        <end position="286"/>
    </location>
</feature>
<evidence type="ECO:0000259" key="17">
    <source>
        <dbReference type="PROSITE" id="PS51747"/>
    </source>
</evidence>
<dbReference type="Pfam" id="PF03477">
    <property type="entry name" value="ATP-cone"/>
    <property type="match status" value="1"/>
</dbReference>
<evidence type="ECO:0000256" key="12">
    <source>
        <dbReference type="ARBA" id="ARBA00023125"/>
    </source>
</evidence>
<dbReference type="PANTHER" id="PTHR30455:SF2">
    <property type="entry name" value="TRANSCRIPTIONAL REPRESSOR NRDR"/>
    <property type="match status" value="1"/>
</dbReference>
<dbReference type="InterPro" id="IPR003796">
    <property type="entry name" value="RNR_NrdR-like"/>
</dbReference>
<sequence length="533" mass="58173">MTCAGGMMHCPFCSATDTKVIDSRLVADGHQVRRRRECTLCHERFTTFESAELVMPRVIKRDGSRQPFDEDKLRGGMLRAAEKRPVSIDKIEEAINRIKSALRATGEREVTSEMIGNLMMDQLIELDKVAYIRFASVYRAFEDVSEFGDAIASLAEEITMWSTTDIAMMSRAIMLARRGRYTTRPNPNVGCVMVDSHGTIVGEGWHQRAGGPHAEVNAWRMAGDKARGATAYVTLEPCSHYGRTPPCAKGLIEHGLKRVVIAMTDPNPQVAGRGIAMLQDAGIEVVSGLLADEARQLNPGFLSRMERGRPYVTVKLAASLDGKTALANGESKWITGTAARQDVQRLRALNCAVITGIGTVLADDPSMNVRYPQLGYLQQQLSEDELLQPLRVVLDSACRMPLNARLLQLPGAVLLVSCQPYPSEFIKALPAHVQCVQFPGTDGRIDLAALLQHLGQDCNSVLVEAGAILCGAFVSSGLADQLILYQAPKILGAAGRNLLQLPSFQTLSQIPALQLIEQRKVGVDNRLTLKLGC</sequence>
<keyword evidence="12 15" id="KW-0238">DNA-binding</keyword>
<dbReference type="SUPFAM" id="SSF53597">
    <property type="entry name" value="Dihydrofolate reductase-like"/>
    <property type="match status" value="1"/>
</dbReference>
<evidence type="ECO:0000256" key="9">
    <source>
        <dbReference type="ARBA" id="ARBA00022771"/>
    </source>
</evidence>
<protein>
    <recommendedName>
        <fullName evidence="15">Transcriptional repressor NrdR</fullName>
    </recommendedName>
</protein>
<dbReference type="InterPro" id="IPR016193">
    <property type="entry name" value="Cytidine_deaminase-like"/>
</dbReference>
<evidence type="ECO:0000256" key="7">
    <source>
        <dbReference type="ARBA" id="ARBA00022619"/>
    </source>
</evidence>
<dbReference type="SUPFAM" id="SSF53927">
    <property type="entry name" value="Cytidine deaminase-like"/>
    <property type="match status" value="1"/>
</dbReference>
<evidence type="ECO:0000256" key="5">
    <source>
        <dbReference type="ARBA" id="ARBA00007417"/>
    </source>
</evidence>
<dbReference type="InterPro" id="IPR011549">
    <property type="entry name" value="RibD_C"/>
</dbReference>
<keyword evidence="9" id="KW-0862">Zinc</keyword>
<evidence type="ECO:0000256" key="6">
    <source>
        <dbReference type="ARBA" id="ARBA00022491"/>
    </source>
</evidence>
<comment type="pathway">
    <text evidence="2">Cofactor biosynthesis; riboflavin biosynthesis; 5-amino-6-(D-ribitylamino)uracil from GTP: step 2/4.</text>
</comment>
<dbReference type="InterPro" id="IPR024072">
    <property type="entry name" value="DHFR-like_dom_sf"/>
</dbReference>
<comment type="function">
    <text evidence="15">Negatively regulates transcription of bacterial ribonucleotide reductase nrd genes and operons by binding to NrdR-boxes.</text>
</comment>
<keyword evidence="14" id="KW-0511">Multifunctional enzyme</keyword>
<dbReference type="EMBL" id="CP074572">
    <property type="protein sequence ID" value="QVK23801.1"/>
    <property type="molecule type" value="Genomic_DNA"/>
</dbReference>
<dbReference type="PROSITE" id="PS51747">
    <property type="entry name" value="CYT_DCMP_DEAMINASES_2"/>
    <property type="match status" value="1"/>
</dbReference>
<keyword evidence="6 15" id="KW-0678">Repressor</keyword>
<dbReference type="NCBIfam" id="TIGR00244">
    <property type="entry name" value="transcriptional regulator NrdR"/>
    <property type="match status" value="1"/>
</dbReference>
<evidence type="ECO:0000256" key="8">
    <source>
        <dbReference type="ARBA" id="ARBA00022741"/>
    </source>
</evidence>
<keyword evidence="11 15" id="KW-0805">Transcription regulation</keyword>
<evidence type="ECO:0000256" key="15">
    <source>
        <dbReference type="HAMAP-Rule" id="MF_00440"/>
    </source>
</evidence>
<name>A0ABX8DGD7_9GAMM</name>
<dbReference type="GO" id="GO:0008835">
    <property type="term" value="F:diaminohydroxyphosphoribosylaminopyrimidine deaminase activity"/>
    <property type="evidence" value="ECO:0007669"/>
    <property type="project" value="UniProtKB-EC"/>
</dbReference>
<dbReference type="InterPro" id="IPR002734">
    <property type="entry name" value="RibDG_C"/>
</dbReference>
<dbReference type="NCBIfam" id="TIGR00326">
    <property type="entry name" value="eubact_ribD"/>
    <property type="match status" value="1"/>
</dbReference>
<evidence type="ECO:0000256" key="10">
    <source>
        <dbReference type="ARBA" id="ARBA00022840"/>
    </source>
</evidence>
<evidence type="ECO:0000256" key="1">
    <source>
        <dbReference type="ARBA" id="ARBA00002151"/>
    </source>
</evidence>
<accession>A0ABX8DGD7</accession>
<keyword evidence="18" id="KW-0560">Oxidoreductase</keyword>
<dbReference type="CDD" id="cd01284">
    <property type="entry name" value="Riboflavin_deaminase-reductase"/>
    <property type="match status" value="1"/>
</dbReference>
<gene>
    <name evidence="18" type="primary">ribD</name>
    <name evidence="15" type="synonym">nrdR</name>
    <name evidence="18" type="ORF">KHX94_03750</name>
</gene>
<dbReference type="HAMAP" id="MF_00440">
    <property type="entry name" value="NrdR"/>
    <property type="match status" value="1"/>
</dbReference>
<feature type="domain" description="ATP-cone" evidence="16">
    <location>
        <begin position="56"/>
        <end position="146"/>
    </location>
</feature>
<keyword evidence="7" id="KW-0686">Riboflavin biosynthesis</keyword>
<evidence type="ECO:0000313" key="19">
    <source>
        <dbReference type="Proteomes" id="UP000676428"/>
    </source>
</evidence>
<dbReference type="Pfam" id="PF01872">
    <property type="entry name" value="RibD_C"/>
    <property type="match status" value="1"/>
</dbReference>
<dbReference type="Gene3D" id="3.40.140.10">
    <property type="entry name" value="Cytidine Deaminase, domain 2"/>
    <property type="match status" value="1"/>
</dbReference>
<comment type="function">
    <text evidence="1">Converts 2,5-diamino-6-(ribosylamino)-4(3h)-pyrimidinone 5'-phosphate into 5-amino-6-(ribosylamino)-2,4(1h,3h)-pyrimidinedione 5'-phosphate.</text>
</comment>
<comment type="caution">
    <text evidence="15">Lacks conserved residue(s) required for the propagation of feature annotation.</text>
</comment>
<keyword evidence="9" id="KW-0479">Metal-binding</keyword>
<evidence type="ECO:0000256" key="4">
    <source>
        <dbReference type="ARBA" id="ARBA00005259"/>
    </source>
</evidence>
<keyword evidence="18" id="KW-0378">Hydrolase</keyword>
<evidence type="ECO:0000259" key="16">
    <source>
        <dbReference type="PROSITE" id="PS51161"/>
    </source>
</evidence>
<keyword evidence="19" id="KW-1185">Reference proteome</keyword>
<dbReference type="GO" id="GO:0008703">
    <property type="term" value="F:5-amino-6-(5-phosphoribosylamino)uracil reductase activity"/>
    <property type="evidence" value="ECO:0007669"/>
    <property type="project" value="UniProtKB-EC"/>
</dbReference>
<keyword evidence="10 15" id="KW-0067">ATP-binding</keyword>
<dbReference type="Pfam" id="PF22811">
    <property type="entry name" value="Zn_ribbon_NrdR"/>
    <property type="match status" value="1"/>
</dbReference>